<evidence type="ECO:0000313" key="3">
    <source>
        <dbReference type="Proteomes" id="UP000198623"/>
    </source>
</evidence>
<evidence type="ECO:0000259" key="1">
    <source>
        <dbReference type="SMART" id="SM00829"/>
    </source>
</evidence>
<dbReference type="InterPro" id="IPR052711">
    <property type="entry name" value="Zinc_ADH-like"/>
</dbReference>
<dbReference type="SUPFAM" id="SSF51735">
    <property type="entry name" value="NAD(P)-binding Rossmann-fold domains"/>
    <property type="match status" value="1"/>
</dbReference>
<dbReference type="AlphaFoldDB" id="A0A1I2TLR3"/>
<name>A0A1I2TLR3_9GAMM</name>
<reference evidence="3" key="1">
    <citation type="submission" date="2016-10" db="EMBL/GenBank/DDBJ databases">
        <authorList>
            <person name="Varghese N."/>
            <person name="Submissions S."/>
        </authorList>
    </citation>
    <scope>NUCLEOTIDE SEQUENCE [LARGE SCALE GENOMIC DNA]</scope>
    <source>
        <strain evidence="3">CGMCC 1.10971</strain>
    </source>
</reference>
<feature type="domain" description="Enoyl reductase (ER)" evidence="1">
    <location>
        <begin position="11"/>
        <end position="334"/>
    </location>
</feature>
<dbReference type="InterPro" id="IPR013154">
    <property type="entry name" value="ADH-like_N"/>
</dbReference>
<gene>
    <name evidence="2" type="ORF">SAMN05216175_110125</name>
</gene>
<dbReference type="InterPro" id="IPR020843">
    <property type="entry name" value="ER"/>
</dbReference>
<proteinExistence type="predicted"/>
<dbReference type="PANTHER" id="PTHR45033">
    <property type="match status" value="1"/>
</dbReference>
<organism evidence="2 3">
    <name type="scientific">Neptunomonas qingdaonensis</name>
    <dbReference type="NCBI Taxonomy" id="1045558"/>
    <lineage>
        <taxon>Bacteria</taxon>
        <taxon>Pseudomonadati</taxon>
        <taxon>Pseudomonadota</taxon>
        <taxon>Gammaproteobacteria</taxon>
        <taxon>Oceanospirillales</taxon>
        <taxon>Oceanospirillaceae</taxon>
        <taxon>Neptunomonas</taxon>
    </lineage>
</organism>
<dbReference type="GO" id="GO:0016491">
    <property type="term" value="F:oxidoreductase activity"/>
    <property type="evidence" value="ECO:0007669"/>
    <property type="project" value="InterPro"/>
</dbReference>
<dbReference type="EMBL" id="FOOU01000010">
    <property type="protein sequence ID" value="SFG65862.1"/>
    <property type="molecule type" value="Genomic_DNA"/>
</dbReference>
<accession>A0A1I2TLR3</accession>
<dbReference type="Proteomes" id="UP000198623">
    <property type="component" value="Unassembled WGS sequence"/>
</dbReference>
<dbReference type="Pfam" id="PF08240">
    <property type="entry name" value="ADH_N"/>
    <property type="match status" value="1"/>
</dbReference>
<dbReference type="InterPro" id="IPR036291">
    <property type="entry name" value="NAD(P)-bd_dom_sf"/>
</dbReference>
<keyword evidence="3" id="KW-1185">Reference proteome</keyword>
<dbReference type="Gene3D" id="3.40.50.720">
    <property type="entry name" value="NAD(P)-binding Rossmann-like Domain"/>
    <property type="match status" value="1"/>
</dbReference>
<dbReference type="PANTHER" id="PTHR45033:SF2">
    <property type="entry name" value="ZINC-TYPE ALCOHOL DEHYDROGENASE-LIKE PROTEIN C1773.06C"/>
    <property type="match status" value="1"/>
</dbReference>
<dbReference type="RefSeq" id="WP_090728833.1">
    <property type="nucleotide sequence ID" value="NZ_FOOU01000010.1"/>
</dbReference>
<dbReference type="OrthoDB" id="9785812at2"/>
<evidence type="ECO:0000313" key="2">
    <source>
        <dbReference type="EMBL" id="SFG65862.1"/>
    </source>
</evidence>
<dbReference type="SUPFAM" id="SSF50129">
    <property type="entry name" value="GroES-like"/>
    <property type="match status" value="1"/>
</dbReference>
<dbReference type="InterPro" id="IPR013149">
    <property type="entry name" value="ADH-like_C"/>
</dbReference>
<dbReference type="Pfam" id="PF00107">
    <property type="entry name" value="ADH_zinc_N"/>
    <property type="match status" value="1"/>
</dbReference>
<protein>
    <submittedName>
        <fullName evidence="2">NADPH:quinone reductase</fullName>
    </submittedName>
</protein>
<dbReference type="STRING" id="1045558.SAMN05216175_110125"/>
<dbReference type="Gene3D" id="3.90.180.10">
    <property type="entry name" value="Medium-chain alcohol dehydrogenases, catalytic domain"/>
    <property type="match status" value="1"/>
</dbReference>
<sequence>MRAYQVTTADGIDAIQQVEIDIPTPAADEILVKMKACSLNYRDILITMGGYVRNDIRPIIPLSDGAGEVVSVGSSVVGFTPGDRVIGNFFQGWKEGKINDAGLNSAMGGSINGVLADYFILKADCSVKIPDYLSYAEAATLPCAATTAWHALVCVGELKPDDTILLLGTGGVSIFGLQIAKALGAKTIITSSSDEKLERARTLGADHTINYKTHPNWEEEVLKITNGEGVNNVLEVGGAGTFEKSSSCVKPNGTVSLIGILTGLESPSMSLMTIFNLLRIQGIYVGSTEMLEQLTSTMEAHQIHPQIDITFPFSQAVDAYQWMAQAKHFGKVVIESED</sequence>
<dbReference type="SMART" id="SM00829">
    <property type="entry name" value="PKS_ER"/>
    <property type="match status" value="1"/>
</dbReference>
<dbReference type="InterPro" id="IPR011032">
    <property type="entry name" value="GroES-like_sf"/>
</dbReference>
<dbReference type="CDD" id="cd08276">
    <property type="entry name" value="MDR7"/>
    <property type="match status" value="1"/>
</dbReference>